<keyword evidence="3" id="KW-1185">Reference proteome</keyword>
<dbReference type="Proteomes" id="UP000316624">
    <property type="component" value="Unassembled WGS sequence"/>
</dbReference>
<organism evidence="2 3">
    <name type="scientific">Sphingobium wenxiniae (strain DSM 21828 / CGMCC 1.7748 / JZ-1)</name>
    <dbReference type="NCBI Taxonomy" id="595605"/>
    <lineage>
        <taxon>Bacteria</taxon>
        <taxon>Pseudomonadati</taxon>
        <taxon>Pseudomonadota</taxon>
        <taxon>Alphaproteobacteria</taxon>
        <taxon>Sphingomonadales</taxon>
        <taxon>Sphingomonadaceae</taxon>
        <taxon>Sphingobium</taxon>
    </lineage>
</organism>
<protein>
    <submittedName>
        <fullName evidence="2">HNH endonuclease</fullName>
    </submittedName>
</protein>
<dbReference type="Pfam" id="PF13391">
    <property type="entry name" value="HNH_2"/>
    <property type="match status" value="1"/>
</dbReference>
<keyword evidence="2" id="KW-0540">Nuclease</keyword>
<gene>
    <name evidence="2" type="ORF">IQ35_04137</name>
</gene>
<feature type="domain" description="HNH nuclease" evidence="1">
    <location>
        <begin position="165"/>
        <end position="218"/>
    </location>
</feature>
<evidence type="ECO:0000313" key="3">
    <source>
        <dbReference type="Proteomes" id="UP000316624"/>
    </source>
</evidence>
<keyword evidence="2" id="KW-0378">Hydrolase</keyword>
<name>A0A562JP02_SPHWJ</name>
<evidence type="ECO:0000259" key="1">
    <source>
        <dbReference type="Pfam" id="PF13391"/>
    </source>
</evidence>
<reference evidence="2 3" key="1">
    <citation type="journal article" date="2015" name="Stand. Genomic Sci.">
        <title>Genomic Encyclopedia of Bacterial and Archaeal Type Strains, Phase III: the genomes of soil and plant-associated and newly described type strains.</title>
        <authorList>
            <person name="Whitman W.B."/>
            <person name="Woyke T."/>
            <person name="Klenk H.P."/>
            <person name="Zhou Y."/>
            <person name="Lilburn T.G."/>
            <person name="Beck B.J."/>
            <person name="De Vos P."/>
            <person name="Vandamme P."/>
            <person name="Eisen J.A."/>
            <person name="Garrity G."/>
            <person name="Hugenholtz P."/>
            <person name="Kyrpides N.C."/>
        </authorList>
    </citation>
    <scope>NUCLEOTIDE SEQUENCE [LARGE SCALE GENOMIC DNA]</scope>
    <source>
        <strain evidence="2 3">CGMCC 1.7748</strain>
    </source>
</reference>
<dbReference type="GO" id="GO:0004519">
    <property type="term" value="F:endonuclease activity"/>
    <property type="evidence" value="ECO:0007669"/>
    <property type="project" value="UniProtKB-KW"/>
</dbReference>
<accession>A0A562JP02</accession>
<dbReference type="AlphaFoldDB" id="A0A562JP02"/>
<proteinExistence type="predicted"/>
<dbReference type="RefSeq" id="WP_221442146.1">
    <property type="nucleotide sequence ID" value="NZ_JACIIY010000046.1"/>
</dbReference>
<dbReference type="EMBL" id="VLKK01000079">
    <property type="protein sequence ID" value="TWH84922.1"/>
    <property type="molecule type" value="Genomic_DNA"/>
</dbReference>
<sequence length="265" mass="29262">MARSTSVRSRPIHPIYRSELQQAAYNHGFRKENGEADGWLYFRSDDGIPGEIALASGNEDGGAPWFVAVEHAGVAAKLCGEFPAALAEPVPGQFRGAFAFSDQAEMRQALSRAFHLARALPTFPLSQFEADVASLGHTEVERITRERIGQGYFRGALLDYWNNKCPLTGISERALLRASHIVPWARCGSDEERLDVFNGLLLAAHWDAAFDAGLISFDDGGRALIRPDLDPAVISLLAPHEIAPLPLIDAHHRQMAWHRKHFGFE</sequence>
<keyword evidence="2" id="KW-0255">Endonuclease</keyword>
<dbReference type="InterPro" id="IPR003615">
    <property type="entry name" value="HNH_nuc"/>
</dbReference>
<evidence type="ECO:0000313" key="2">
    <source>
        <dbReference type="EMBL" id="TWH84922.1"/>
    </source>
</evidence>
<comment type="caution">
    <text evidence="2">The sequence shown here is derived from an EMBL/GenBank/DDBJ whole genome shotgun (WGS) entry which is preliminary data.</text>
</comment>